<protein>
    <recommendedName>
        <fullName evidence="7">Rhodopsin domain-containing protein</fullName>
    </recommendedName>
</protein>
<keyword evidence="3 6" id="KW-1133">Transmembrane helix</keyword>
<dbReference type="PANTHER" id="PTHR33048">
    <property type="entry name" value="PTH11-LIKE INTEGRAL MEMBRANE PROTEIN (AFU_ORTHOLOGUE AFUA_5G11245)"/>
    <property type="match status" value="1"/>
</dbReference>
<evidence type="ECO:0000256" key="4">
    <source>
        <dbReference type="ARBA" id="ARBA00023136"/>
    </source>
</evidence>
<reference evidence="8 9" key="1">
    <citation type="journal article" date="2016" name="Genome Announc.">
        <title>Genome Sequence of Madurella mycetomatis mm55, Isolated from a Human Mycetoma Case in Sudan.</title>
        <authorList>
            <person name="Smit S."/>
            <person name="Derks M.F."/>
            <person name="Bervoets S."/>
            <person name="Fahal A."/>
            <person name="van Leeuwen W."/>
            <person name="van Belkum A."/>
            <person name="van de Sande W.W."/>
        </authorList>
    </citation>
    <scope>NUCLEOTIDE SEQUENCE [LARGE SCALE GENOMIC DNA]</scope>
    <source>
        <strain evidence="9">mm55</strain>
    </source>
</reference>
<dbReference type="InterPro" id="IPR049326">
    <property type="entry name" value="Rhodopsin_dom_fungi"/>
</dbReference>
<keyword evidence="9" id="KW-1185">Reference proteome</keyword>
<evidence type="ECO:0000256" key="3">
    <source>
        <dbReference type="ARBA" id="ARBA00022989"/>
    </source>
</evidence>
<dbReference type="VEuPathDB" id="FungiDB:MMYC01_209834"/>
<comment type="subcellular location">
    <subcellularLocation>
        <location evidence="1">Membrane</location>
        <topology evidence="1">Multi-pass membrane protein</topology>
    </subcellularLocation>
</comment>
<dbReference type="AlphaFoldDB" id="A0A175VQT5"/>
<evidence type="ECO:0000256" key="1">
    <source>
        <dbReference type="ARBA" id="ARBA00004141"/>
    </source>
</evidence>
<feature type="transmembrane region" description="Helical" evidence="6">
    <location>
        <begin position="232"/>
        <end position="253"/>
    </location>
</feature>
<keyword evidence="2 6" id="KW-0812">Transmembrane</keyword>
<name>A0A175VQT5_9PEZI</name>
<evidence type="ECO:0000256" key="2">
    <source>
        <dbReference type="ARBA" id="ARBA00022692"/>
    </source>
</evidence>
<dbReference type="Proteomes" id="UP000078237">
    <property type="component" value="Unassembled WGS sequence"/>
</dbReference>
<dbReference type="InterPro" id="IPR052337">
    <property type="entry name" value="SAT4-like"/>
</dbReference>
<evidence type="ECO:0000259" key="7">
    <source>
        <dbReference type="Pfam" id="PF20684"/>
    </source>
</evidence>
<feature type="transmembrane region" description="Helical" evidence="6">
    <location>
        <begin position="12"/>
        <end position="32"/>
    </location>
</feature>
<dbReference type="OrthoDB" id="10017208at2759"/>
<evidence type="ECO:0000256" key="5">
    <source>
        <dbReference type="ARBA" id="ARBA00038359"/>
    </source>
</evidence>
<feature type="transmembrane region" description="Helical" evidence="6">
    <location>
        <begin position="44"/>
        <end position="65"/>
    </location>
</feature>
<feature type="transmembrane region" description="Helical" evidence="6">
    <location>
        <begin position="171"/>
        <end position="189"/>
    </location>
</feature>
<accession>A0A175VQT5</accession>
<sequence>MMRGPKSLSLLGWIISFVTLCSVTIVVRFWSARIQKRKLYGDDFLVLIAHISMLAMAGVAIWGLANGLGNTATELSVDELKVQAQVLVGASVTWAVSTTVVKMAVLWLYTRIFDTLIFKRIAYGLFAVCACYGISFLVVFITHCSPVSQEWDPVPWGTCNDLTKSQLASNSINAILDIAIVVLPMPPLWSLKMALRKKVVVMTMFGFGFATVAVMFYRIYATVHADPDPILALADVGLLSFIELWLGIIVACLPTMAPVFKVYVEPALSKASSSIWGQPSNPSSQQLAVNTIGGSGPATGGRKFRSNYTELSLTSTVDFSQTANIPLVPPTDARMWTHCSPSGAVQVAPPGQRGVYVQHQFHAQGTQGTGCGTERS</sequence>
<dbReference type="PANTHER" id="PTHR33048:SF47">
    <property type="entry name" value="INTEGRAL MEMBRANE PROTEIN-RELATED"/>
    <property type="match status" value="1"/>
</dbReference>
<comment type="caution">
    <text evidence="8">The sequence shown here is derived from an EMBL/GenBank/DDBJ whole genome shotgun (WGS) entry which is preliminary data.</text>
</comment>
<evidence type="ECO:0000313" key="9">
    <source>
        <dbReference type="Proteomes" id="UP000078237"/>
    </source>
</evidence>
<evidence type="ECO:0000313" key="8">
    <source>
        <dbReference type="EMBL" id="KXX73521.1"/>
    </source>
</evidence>
<feature type="domain" description="Rhodopsin" evidence="7">
    <location>
        <begin position="27"/>
        <end position="261"/>
    </location>
</feature>
<dbReference type="Pfam" id="PF20684">
    <property type="entry name" value="Fung_rhodopsin"/>
    <property type="match status" value="1"/>
</dbReference>
<dbReference type="GO" id="GO:0016020">
    <property type="term" value="C:membrane"/>
    <property type="evidence" value="ECO:0007669"/>
    <property type="project" value="UniProtKB-SubCell"/>
</dbReference>
<proteinExistence type="inferred from homology"/>
<keyword evidence="4 6" id="KW-0472">Membrane</keyword>
<comment type="similarity">
    <text evidence="5">Belongs to the SAT4 family.</text>
</comment>
<gene>
    <name evidence="8" type="ORF">MMYC01_209834</name>
</gene>
<evidence type="ECO:0000256" key="6">
    <source>
        <dbReference type="SAM" id="Phobius"/>
    </source>
</evidence>
<feature type="transmembrane region" description="Helical" evidence="6">
    <location>
        <begin position="85"/>
        <end position="109"/>
    </location>
</feature>
<feature type="transmembrane region" description="Helical" evidence="6">
    <location>
        <begin position="201"/>
        <end position="220"/>
    </location>
</feature>
<feature type="transmembrane region" description="Helical" evidence="6">
    <location>
        <begin position="121"/>
        <end position="141"/>
    </location>
</feature>
<dbReference type="EMBL" id="LCTW02000459">
    <property type="protein sequence ID" value="KXX73521.1"/>
    <property type="molecule type" value="Genomic_DNA"/>
</dbReference>
<organism evidence="8 9">
    <name type="scientific">Madurella mycetomatis</name>
    <dbReference type="NCBI Taxonomy" id="100816"/>
    <lineage>
        <taxon>Eukaryota</taxon>
        <taxon>Fungi</taxon>
        <taxon>Dikarya</taxon>
        <taxon>Ascomycota</taxon>
        <taxon>Pezizomycotina</taxon>
        <taxon>Sordariomycetes</taxon>
        <taxon>Sordariomycetidae</taxon>
        <taxon>Sordariales</taxon>
        <taxon>Sordariales incertae sedis</taxon>
        <taxon>Madurella</taxon>
    </lineage>
</organism>